<accession>A0A1S5R1J2</accession>
<evidence type="ECO:0000313" key="3">
    <source>
        <dbReference type="Proteomes" id="UP000223738"/>
    </source>
</evidence>
<dbReference type="Proteomes" id="UP000223738">
    <property type="component" value="Segment"/>
</dbReference>
<evidence type="ECO:0000313" key="2">
    <source>
        <dbReference type="EMBL" id="ANA49273.1"/>
    </source>
</evidence>
<protein>
    <recommendedName>
        <fullName evidence="1">DUF4376 domain-containing protein</fullName>
    </recommendedName>
</protein>
<organism evidence="2 3">
    <name type="scientific">Pseudomonas phage phiPMW</name>
    <dbReference type="NCBI Taxonomy" id="1815582"/>
    <lineage>
        <taxon>Viruses</taxon>
        <taxon>Duplodnaviria</taxon>
        <taxon>Heunggongvirae</taxon>
        <taxon>Uroviricota</taxon>
        <taxon>Caudoviricetes</taxon>
        <taxon>Plaisancevirus</taxon>
        <taxon>Plaisancevirus PMW</taxon>
    </lineage>
</organism>
<dbReference type="EMBL" id="KU862660">
    <property type="protein sequence ID" value="ANA49273.1"/>
    <property type="molecule type" value="Genomic_DNA"/>
</dbReference>
<feature type="domain" description="DUF4376" evidence="1">
    <location>
        <begin position="25"/>
        <end position="113"/>
    </location>
</feature>
<gene>
    <name evidence="2" type="ORF">PMW_148</name>
</gene>
<proteinExistence type="predicted"/>
<evidence type="ECO:0000259" key="1">
    <source>
        <dbReference type="Pfam" id="PF14301"/>
    </source>
</evidence>
<reference evidence="2 3" key="1">
    <citation type="submission" date="2016-03" db="EMBL/GenBank/DDBJ databases">
        <title>Characterization of pf16 and phiPMW: Two novel phages infecting Pseudomonas putida PpG1.</title>
        <authorList>
            <person name="Magill D.J."/>
            <person name="Krylov V.N."/>
            <person name="Allen C.C.R."/>
            <person name="McGrath J.W."/>
            <person name="Quinn J.P."/>
            <person name="Kulakov L.A."/>
        </authorList>
    </citation>
    <scope>NUCLEOTIDE SEQUENCE [LARGE SCALE GENOMIC DNA]</scope>
</reference>
<name>A0A1S5R1J2_9CAUD</name>
<dbReference type="Pfam" id="PF14301">
    <property type="entry name" value="DUF4376"/>
    <property type="match status" value="1"/>
</dbReference>
<keyword evidence="3" id="KW-1185">Reference proteome</keyword>
<sequence length="127" mass="14032">MNIDFGQTITLETAKKERDDQIRVLISGRRYEKEIKGITFNGTKFSTDRQSQSMLTGAAVSAMLDPSYSVKWKTSAGFVQLSSSEVIAAAQAVRAHVQACFDREAELTTALEDGTYLSSMLDEGWPE</sequence>
<dbReference type="InterPro" id="IPR025484">
    <property type="entry name" value="DUF4376"/>
</dbReference>